<dbReference type="PANTHER" id="PTHR43628">
    <property type="entry name" value="ACTIVATOR OF C KINASE PROTEIN 1-RELATED"/>
    <property type="match status" value="1"/>
</dbReference>
<feature type="chain" id="PRO_5043690753" evidence="1">
    <location>
        <begin position="23"/>
        <end position="181"/>
    </location>
</feature>
<evidence type="ECO:0000313" key="2">
    <source>
        <dbReference type="EMBL" id="TEW31554.1"/>
    </source>
</evidence>
<dbReference type="Proteomes" id="UP000297565">
    <property type="component" value="Unassembled WGS sequence"/>
</dbReference>
<dbReference type="Pfam" id="PF08238">
    <property type="entry name" value="Sel1"/>
    <property type="match status" value="4"/>
</dbReference>
<dbReference type="SUPFAM" id="SSF81901">
    <property type="entry name" value="HCP-like"/>
    <property type="match status" value="1"/>
</dbReference>
<dbReference type="InterPro" id="IPR006597">
    <property type="entry name" value="Sel1-like"/>
</dbReference>
<keyword evidence="1" id="KW-0732">Signal</keyword>
<protein>
    <submittedName>
        <fullName evidence="2">Sel1 repeat family protein</fullName>
    </submittedName>
</protein>
<dbReference type="Gene3D" id="1.25.40.10">
    <property type="entry name" value="Tetratricopeptide repeat domain"/>
    <property type="match status" value="1"/>
</dbReference>
<dbReference type="RefSeq" id="WP_132994589.1">
    <property type="nucleotide sequence ID" value="NZ_CP042984.1"/>
</dbReference>
<dbReference type="InterPro" id="IPR011990">
    <property type="entry name" value="TPR-like_helical_dom_sf"/>
</dbReference>
<name>A0AAX2S5P6_HISSO</name>
<dbReference type="AlphaFoldDB" id="A0AAX2S5P6"/>
<evidence type="ECO:0000256" key="1">
    <source>
        <dbReference type="SAM" id="SignalP"/>
    </source>
</evidence>
<dbReference type="InterPro" id="IPR052945">
    <property type="entry name" value="Mitotic_Regulator"/>
</dbReference>
<organism evidence="2 3">
    <name type="scientific">Histophilus somni</name>
    <name type="common">Haemophilus somnus</name>
    <dbReference type="NCBI Taxonomy" id="731"/>
    <lineage>
        <taxon>Bacteria</taxon>
        <taxon>Pseudomonadati</taxon>
        <taxon>Pseudomonadota</taxon>
        <taxon>Gammaproteobacteria</taxon>
        <taxon>Pasteurellales</taxon>
        <taxon>Pasteurellaceae</taxon>
        <taxon>Histophilus</taxon>
    </lineage>
</organism>
<dbReference type="PANTHER" id="PTHR43628:SF1">
    <property type="entry name" value="CHITIN SYNTHASE REGULATORY FACTOR 2-RELATED"/>
    <property type="match status" value="1"/>
</dbReference>
<sequence>MNLKKSILIALLSFGIVQSTLAETDTERFNRALQFIKQQNYSDAFPLFKQLAEQGDANAQHNLGLMYEYGDGITQNDQQAVYWYTKAAEQGYANAQNNLGLMYTDGGKGITQNYKQAVYWYTKAAEQGYANAQYNLGVMYANGQGVQRNVSKAKQYYRLACDNGLNIGCQTYEKLDKKGIK</sequence>
<reference evidence="2 3" key="1">
    <citation type="submission" date="2019-03" db="EMBL/GenBank/DDBJ databases">
        <title>Horizontal Gene Transfer Machinery in Histophilus somni.</title>
        <authorList>
            <person name="Mostafa Nazari M."/>
            <person name="Liljebjelke K."/>
        </authorList>
    </citation>
    <scope>NUCLEOTIDE SEQUENCE [LARGE SCALE GENOMIC DNA]</scope>
    <source>
        <strain evidence="2 3">UOC-EPH-KLM-04</strain>
    </source>
</reference>
<evidence type="ECO:0000313" key="3">
    <source>
        <dbReference type="Proteomes" id="UP000297565"/>
    </source>
</evidence>
<gene>
    <name evidence="2" type="ORF">E2R48_01415</name>
</gene>
<accession>A0AAX2S5P6</accession>
<dbReference type="EMBL" id="SNRV01000001">
    <property type="protein sequence ID" value="TEW31554.1"/>
    <property type="molecule type" value="Genomic_DNA"/>
</dbReference>
<proteinExistence type="predicted"/>
<feature type="signal peptide" evidence="1">
    <location>
        <begin position="1"/>
        <end position="22"/>
    </location>
</feature>
<dbReference type="SMART" id="SM00671">
    <property type="entry name" value="SEL1"/>
    <property type="match status" value="3"/>
</dbReference>
<comment type="caution">
    <text evidence="2">The sequence shown here is derived from an EMBL/GenBank/DDBJ whole genome shotgun (WGS) entry which is preliminary data.</text>
</comment>